<dbReference type="PANTHER" id="PTHR10780">
    <property type="entry name" value="MITOCHONDRIAL CARRIER HOMOLOG"/>
    <property type="match status" value="1"/>
</dbReference>
<reference evidence="12" key="1">
    <citation type="submission" date="2020-01" db="EMBL/GenBank/DDBJ databases">
        <title>Draft genome sequence of the Termite Coptotermes fromosanus.</title>
        <authorList>
            <person name="Itakura S."/>
            <person name="Yosikawa Y."/>
            <person name="Umezawa K."/>
        </authorList>
    </citation>
    <scope>NUCLEOTIDE SEQUENCE [LARGE SCALE GENOMIC DNA]</scope>
</reference>
<evidence type="ECO:0000256" key="5">
    <source>
        <dbReference type="ARBA" id="ARBA00022787"/>
    </source>
</evidence>
<dbReference type="GO" id="GO:0005741">
    <property type="term" value="C:mitochondrial outer membrane"/>
    <property type="evidence" value="ECO:0007669"/>
    <property type="project" value="UniProtKB-SubCell"/>
</dbReference>
<keyword evidence="8 9" id="KW-0472">Membrane</keyword>
<evidence type="ECO:0000256" key="3">
    <source>
        <dbReference type="ARBA" id="ARBA00022692"/>
    </source>
</evidence>
<comment type="caution">
    <text evidence="11">The sequence shown here is derived from an EMBL/GenBank/DDBJ whole genome shotgun (WGS) entry which is preliminary data.</text>
</comment>
<sequence length="280" mass="31308">MNPEVWKVIGHEPIPPYATKTLLGRRTLALPNVFQYIAYIRRVDGFVGCYRGLGPKLCANTISSITYQKLYERTVEEVTVGEEDDEAAEDKRERIFITDVSRDVVCRTVAIVASQPFTVIAVRMMAQFVGGETKYCGIFSSIREIFQENGILGFFSGIVPRILGEIVSTVIASSLTFIVNSYLMNDRDLKKFTAASMAFIAGTITYPFQVVSNCMVVNNSGLIAGMPPHMPVYTSWIHCWSHLSRTNQLKRGSSLLIRYYTGPHIVTQGSFVKVNKNHNS</sequence>
<dbReference type="AlphaFoldDB" id="A0A6L2PPE4"/>
<dbReference type="Gene3D" id="1.50.40.10">
    <property type="entry name" value="Mitochondrial carrier domain"/>
    <property type="match status" value="1"/>
</dbReference>
<dbReference type="InParanoid" id="A0A6L2PPE4"/>
<dbReference type="InterPro" id="IPR018108">
    <property type="entry name" value="MCP_transmembrane"/>
</dbReference>
<keyword evidence="10" id="KW-0813">Transport</keyword>
<keyword evidence="5" id="KW-1000">Mitochondrion outer membrane</keyword>
<protein>
    <recommendedName>
        <fullName evidence="13">Mitochondrial carrier-like protein</fullName>
    </recommendedName>
</protein>
<proteinExistence type="inferred from homology"/>
<feature type="repeat" description="Solcar" evidence="9">
    <location>
        <begin position="94"/>
        <end position="182"/>
    </location>
</feature>
<dbReference type="Proteomes" id="UP000502823">
    <property type="component" value="Unassembled WGS sequence"/>
</dbReference>
<dbReference type="PANTHER" id="PTHR10780:SF18">
    <property type="entry name" value="LD43650P"/>
    <property type="match status" value="1"/>
</dbReference>
<comment type="subcellular location">
    <subcellularLocation>
        <location evidence="1">Mitochondrion outer membrane</location>
        <topology evidence="1">Multi-pass membrane protein</topology>
    </subcellularLocation>
</comment>
<keyword evidence="12" id="KW-1185">Reference proteome</keyword>
<evidence type="ECO:0000256" key="4">
    <source>
        <dbReference type="ARBA" id="ARBA00022737"/>
    </source>
</evidence>
<evidence type="ECO:0000256" key="1">
    <source>
        <dbReference type="ARBA" id="ARBA00004374"/>
    </source>
</evidence>
<gene>
    <name evidence="11" type="ORF">Cfor_02528</name>
</gene>
<keyword evidence="7" id="KW-0496">Mitochondrion</keyword>
<evidence type="ECO:0000256" key="10">
    <source>
        <dbReference type="RuleBase" id="RU000488"/>
    </source>
</evidence>
<dbReference type="OrthoDB" id="10253709at2759"/>
<dbReference type="InterPro" id="IPR023395">
    <property type="entry name" value="MCP_dom_sf"/>
</dbReference>
<comment type="similarity">
    <text evidence="2 10">Belongs to the mitochondrial carrier (TC 2.A.29) family.</text>
</comment>
<evidence type="ECO:0000313" key="12">
    <source>
        <dbReference type="Proteomes" id="UP000502823"/>
    </source>
</evidence>
<dbReference type="Pfam" id="PF00153">
    <property type="entry name" value="Mito_carr"/>
    <property type="match status" value="1"/>
</dbReference>
<keyword evidence="3 9" id="KW-0812">Transmembrane</keyword>
<dbReference type="FunCoup" id="A0A6L2PPE4">
    <property type="interactions" value="1368"/>
</dbReference>
<evidence type="ECO:0000256" key="9">
    <source>
        <dbReference type="PROSITE-ProRule" id="PRU00282"/>
    </source>
</evidence>
<dbReference type="PROSITE" id="PS50920">
    <property type="entry name" value="SOLCAR"/>
    <property type="match status" value="1"/>
</dbReference>
<evidence type="ECO:0000256" key="8">
    <source>
        <dbReference type="ARBA" id="ARBA00023136"/>
    </source>
</evidence>
<keyword evidence="6" id="KW-1133">Transmembrane helix</keyword>
<evidence type="ECO:0000256" key="2">
    <source>
        <dbReference type="ARBA" id="ARBA00006375"/>
    </source>
</evidence>
<name>A0A6L2PPE4_COPFO</name>
<dbReference type="SUPFAM" id="SSF103506">
    <property type="entry name" value="Mitochondrial carrier"/>
    <property type="match status" value="1"/>
</dbReference>
<accession>A0A6L2PPE4</accession>
<keyword evidence="4" id="KW-0677">Repeat</keyword>
<organism evidence="11 12">
    <name type="scientific">Coptotermes formosanus</name>
    <name type="common">Formosan subterranean termite</name>
    <dbReference type="NCBI Taxonomy" id="36987"/>
    <lineage>
        <taxon>Eukaryota</taxon>
        <taxon>Metazoa</taxon>
        <taxon>Ecdysozoa</taxon>
        <taxon>Arthropoda</taxon>
        <taxon>Hexapoda</taxon>
        <taxon>Insecta</taxon>
        <taxon>Pterygota</taxon>
        <taxon>Neoptera</taxon>
        <taxon>Polyneoptera</taxon>
        <taxon>Dictyoptera</taxon>
        <taxon>Blattodea</taxon>
        <taxon>Blattoidea</taxon>
        <taxon>Termitoidae</taxon>
        <taxon>Rhinotermitidae</taxon>
        <taxon>Coptotermes</taxon>
    </lineage>
</organism>
<dbReference type="EMBL" id="BLKM01008093">
    <property type="protein sequence ID" value="GFG32428.1"/>
    <property type="molecule type" value="Genomic_DNA"/>
</dbReference>
<evidence type="ECO:0000256" key="7">
    <source>
        <dbReference type="ARBA" id="ARBA00023128"/>
    </source>
</evidence>
<evidence type="ECO:0000313" key="11">
    <source>
        <dbReference type="EMBL" id="GFG32428.1"/>
    </source>
</evidence>
<evidence type="ECO:0008006" key="13">
    <source>
        <dbReference type="Google" id="ProtNLM"/>
    </source>
</evidence>
<evidence type="ECO:0000256" key="6">
    <source>
        <dbReference type="ARBA" id="ARBA00022989"/>
    </source>
</evidence>